<dbReference type="AlphaFoldDB" id="A0A062V3H3"/>
<organism evidence="1 2">
    <name type="scientific">Candidatus Methanoperedens nitratireducens</name>
    <dbReference type="NCBI Taxonomy" id="1392998"/>
    <lineage>
        <taxon>Archaea</taxon>
        <taxon>Methanobacteriati</taxon>
        <taxon>Methanobacteriota</taxon>
        <taxon>Stenosarchaea group</taxon>
        <taxon>Methanomicrobia</taxon>
        <taxon>Methanosarcinales</taxon>
        <taxon>ANME-2 cluster</taxon>
        <taxon>Candidatus Methanoperedentaceae</taxon>
        <taxon>Candidatus Methanoperedens</taxon>
    </lineage>
</organism>
<evidence type="ECO:0000313" key="1">
    <source>
        <dbReference type="EMBL" id="KCZ71173.1"/>
    </source>
</evidence>
<protein>
    <submittedName>
        <fullName evidence="1">Uncharacterized protein</fullName>
    </submittedName>
</protein>
<accession>A0A062V3H3</accession>
<reference evidence="1 2" key="1">
    <citation type="journal article" date="2013" name="Nature">
        <title>Anaerobic oxidation of methane coupled to nitrate reduction in a novel archaeal lineage.</title>
        <authorList>
            <person name="Haroon M.F."/>
            <person name="Hu S."/>
            <person name="Shi Y."/>
            <person name="Imelfort M."/>
            <person name="Keller J."/>
            <person name="Hugenholtz P."/>
            <person name="Yuan Z."/>
            <person name="Tyson G.W."/>
        </authorList>
    </citation>
    <scope>NUCLEOTIDE SEQUENCE [LARGE SCALE GENOMIC DNA]</scope>
    <source>
        <strain evidence="1 2">ANME-2d</strain>
    </source>
</reference>
<dbReference type="EMBL" id="JMIY01000007">
    <property type="protein sequence ID" value="KCZ71173.1"/>
    <property type="molecule type" value="Genomic_DNA"/>
</dbReference>
<dbReference type="Proteomes" id="UP000027153">
    <property type="component" value="Unassembled WGS sequence"/>
</dbReference>
<comment type="caution">
    <text evidence="1">The sequence shown here is derived from an EMBL/GenBank/DDBJ whole genome shotgun (WGS) entry which is preliminary data.</text>
</comment>
<sequence length="40" mass="4469">MKILLIQPAKAQKLLVQNMFGFLGQKKGAQLGRTVTTHLF</sequence>
<proteinExistence type="predicted"/>
<gene>
    <name evidence="1" type="ORF">ANME2D_03205</name>
</gene>
<name>A0A062V3H3_9EURY</name>
<keyword evidence="2" id="KW-1185">Reference proteome</keyword>
<evidence type="ECO:0000313" key="2">
    <source>
        <dbReference type="Proteomes" id="UP000027153"/>
    </source>
</evidence>